<evidence type="ECO:0000256" key="3">
    <source>
        <dbReference type="SAM" id="MobiDB-lite"/>
    </source>
</evidence>
<evidence type="ECO:0000313" key="4">
    <source>
        <dbReference type="EMBL" id="CAD7231578.1"/>
    </source>
</evidence>
<feature type="compositionally biased region" description="Basic residues" evidence="3">
    <location>
        <begin position="22"/>
        <end position="35"/>
    </location>
</feature>
<keyword evidence="2" id="KW-0040">ANK repeat</keyword>
<feature type="compositionally biased region" description="Basic and acidic residues" evidence="3">
    <location>
        <begin position="52"/>
        <end position="73"/>
    </location>
</feature>
<dbReference type="EMBL" id="OB663660">
    <property type="protein sequence ID" value="CAD7231578.1"/>
    <property type="molecule type" value="Genomic_DNA"/>
</dbReference>
<dbReference type="PROSITE" id="PS50297">
    <property type="entry name" value="ANK_REP_REGION"/>
    <property type="match status" value="1"/>
</dbReference>
<feature type="compositionally biased region" description="Basic and acidic residues" evidence="3">
    <location>
        <begin position="86"/>
        <end position="104"/>
    </location>
</feature>
<protein>
    <submittedName>
        <fullName evidence="4">Uncharacterized protein</fullName>
    </submittedName>
</protein>
<feature type="region of interest" description="Disordered" evidence="3">
    <location>
        <begin position="605"/>
        <end position="627"/>
    </location>
</feature>
<organism evidence="4">
    <name type="scientific">Cyprideis torosa</name>
    <dbReference type="NCBI Taxonomy" id="163714"/>
    <lineage>
        <taxon>Eukaryota</taxon>
        <taxon>Metazoa</taxon>
        <taxon>Ecdysozoa</taxon>
        <taxon>Arthropoda</taxon>
        <taxon>Crustacea</taxon>
        <taxon>Oligostraca</taxon>
        <taxon>Ostracoda</taxon>
        <taxon>Podocopa</taxon>
        <taxon>Podocopida</taxon>
        <taxon>Cytherocopina</taxon>
        <taxon>Cytheroidea</taxon>
        <taxon>Cytherideidae</taxon>
        <taxon>Cyprideis</taxon>
    </lineage>
</organism>
<proteinExistence type="predicted"/>
<feature type="compositionally biased region" description="Basic and acidic residues" evidence="3">
    <location>
        <begin position="605"/>
        <end position="623"/>
    </location>
</feature>
<feature type="region of interest" description="Disordered" evidence="3">
    <location>
        <begin position="1"/>
        <end position="153"/>
    </location>
</feature>
<dbReference type="GO" id="GO:2000812">
    <property type="term" value="P:regulation of barbed-end actin filament capping"/>
    <property type="evidence" value="ECO:0007669"/>
    <property type="project" value="TreeGrafter"/>
</dbReference>
<sequence length="1172" mass="133804">MRAQKRRFSEVAPSTSADIPAKVRKTVQTKRKGGCRQKGSTVRKSLNRAAKQKSEGGRDRVSKPKAKRSERIVKINNARTTRSSCKKSERGTKESANAEEKETPLRNSTSRKSEKKVDGNSKHKQKRTSKTSSEQKAGGVGTSSGEASTSKRKRAWYSTPVPVNVDFKKSNPALNSELAKFLIPERTAGVDVDKIDIEKAAVKGNIALVLKWLGLPRSNQIRMCSMKEKMAAHPSLLHVASRWRQFAVMDVLMECGWDINARDQQDRTPLICNLEGKLNASDEIIKHMITSFQKRGAELEPALPFAIFRNAALVIRLLLEAGADPNQLQQGRTSWQYSVDWTPDFDLLNRAELFLEMEADPRASSEVPFRSLDNPRSEPRIRKVFVFEGLVNRFYRLNTLCSHDLKRAMTICQKTFQRDLISPRRLTRLVNETLGCTALYSSPFQDRPWPEVRGRCGLLSLMFQTGFLHHVPVATQAIWFEEIATLFRRSSEATSGEASSENLQQCMKDVKEDAIGYLVQCLIDASPAQLSSADAWLNMPNIVNEAVFSLQHLSRRSFRSTLPKKTTWNEINFKLKTFLPRPIRSYLLDVWFIDDPTSQDLRKNRMEKATRKRHNEQEPEPSKLRKTSKKQLGIFLRSYFKRSEDIHWPIFRAVRRIMDRPSSRVLYPGSYCHVTASAVFSDVVYVDFDSKFKLFFEDPEVLNWIRTNKDYTEETQIKFLCQNFEIDLEDETDASFDLIILGPPFLRDLPSNTHSFDSRASLYEVARMLRLPMLNPLLKAVQNSDHAGVQTYLASIAKELQRTKEKFDFRYNRCDASRNVLSWDTLLHLAAERGDLQMVDILSRAGADINGRDAHNMIPMMRFLLGQRRPELDVGGLGVKFFLDRGSRIEGALHMAIFRNWRESFQVLLEAGANPNARHDGETPFAFCGDSLVEVSGTEDSLLVMTETLLKFGADPALPATTWGSGKTLFHFETVFKKCLMVRVKNYPFMDLLRRLHRRSIPKKNLVNLLKTSFNTCKAMDVYAWALLAFLFQCGIVLKCSEEEIKDFLLQLVRLSDGNHPSDGKPVWRPQRKGMRRTSLKSSAQGASSQMQAFRGNMAHFILDIWPWEIPRVGDSLPADIKRNAFTLQHIARVAIRRFTAHEELQRLNDELKPLVTDNMRAYVLGLWCSKS</sequence>
<dbReference type="Pfam" id="PF00023">
    <property type="entry name" value="Ank"/>
    <property type="match status" value="2"/>
</dbReference>
<accession>A0A7R8ZRI0</accession>
<dbReference type="PANTHER" id="PTHR24189">
    <property type="entry name" value="MYOTROPHIN"/>
    <property type="match status" value="1"/>
</dbReference>
<dbReference type="GO" id="GO:0005737">
    <property type="term" value="C:cytoplasm"/>
    <property type="evidence" value="ECO:0007669"/>
    <property type="project" value="TreeGrafter"/>
</dbReference>
<dbReference type="SMART" id="SM00248">
    <property type="entry name" value="ANK"/>
    <property type="match status" value="5"/>
</dbReference>
<keyword evidence="1" id="KW-0677">Repeat</keyword>
<dbReference type="SUPFAM" id="SSF48403">
    <property type="entry name" value="Ankyrin repeat"/>
    <property type="match status" value="1"/>
</dbReference>
<dbReference type="AlphaFoldDB" id="A0A7R8ZRI0"/>
<dbReference type="PROSITE" id="PS50088">
    <property type="entry name" value="ANK_REPEAT"/>
    <property type="match status" value="3"/>
</dbReference>
<dbReference type="GO" id="GO:0005634">
    <property type="term" value="C:nucleus"/>
    <property type="evidence" value="ECO:0007669"/>
    <property type="project" value="TreeGrafter"/>
</dbReference>
<dbReference type="OrthoDB" id="10061565at2759"/>
<dbReference type="Gene3D" id="1.25.40.20">
    <property type="entry name" value="Ankyrin repeat-containing domain"/>
    <property type="match status" value="2"/>
</dbReference>
<name>A0A7R8ZRI0_9CRUS</name>
<evidence type="ECO:0000256" key="2">
    <source>
        <dbReference type="ARBA" id="ARBA00023043"/>
    </source>
</evidence>
<feature type="compositionally biased region" description="Basic and acidic residues" evidence="3">
    <location>
        <begin position="111"/>
        <end position="121"/>
    </location>
</feature>
<reference evidence="4" key="1">
    <citation type="submission" date="2020-11" db="EMBL/GenBank/DDBJ databases">
        <authorList>
            <person name="Tran Van P."/>
        </authorList>
    </citation>
    <scope>NUCLEOTIDE SEQUENCE</scope>
</reference>
<dbReference type="InterPro" id="IPR036770">
    <property type="entry name" value="Ankyrin_rpt-contain_sf"/>
</dbReference>
<evidence type="ECO:0000256" key="1">
    <source>
        <dbReference type="ARBA" id="ARBA00022737"/>
    </source>
</evidence>
<dbReference type="PANTHER" id="PTHR24189:SF50">
    <property type="entry name" value="ANKYRIN REPEAT AND SOCS BOX PROTEIN 2"/>
    <property type="match status" value="1"/>
</dbReference>
<dbReference type="InterPro" id="IPR002110">
    <property type="entry name" value="Ankyrin_rpt"/>
</dbReference>
<dbReference type="InterPro" id="IPR050745">
    <property type="entry name" value="Multifunctional_regulatory"/>
</dbReference>
<gene>
    <name evidence="4" type="ORF">CTOB1V02_LOCUS9425</name>
</gene>